<dbReference type="Gene3D" id="3.40.50.10320">
    <property type="entry name" value="LmbE-like"/>
    <property type="match status" value="1"/>
</dbReference>
<protein>
    <recommendedName>
        <fullName evidence="2">LmbE family protein</fullName>
    </recommendedName>
</protein>
<dbReference type="SUPFAM" id="SSF102588">
    <property type="entry name" value="LmbE-like"/>
    <property type="match status" value="1"/>
</dbReference>
<name>A0A0F8XFA3_9ZZZZ</name>
<proteinExistence type="predicted"/>
<accession>A0A0F8XFA3</accession>
<dbReference type="Pfam" id="PF02585">
    <property type="entry name" value="PIG-L"/>
    <property type="match status" value="1"/>
</dbReference>
<comment type="caution">
    <text evidence="1">The sequence shown here is derived from an EMBL/GenBank/DDBJ whole genome shotgun (WGS) entry which is preliminary data.</text>
</comment>
<gene>
    <name evidence="1" type="ORF">LCGC14_2952930</name>
</gene>
<reference evidence="1" key="1">
    <citation type="journal article" date="2015" name="Nature">
        <title>Complex archaea that bridge the gap between prokaryotes and eukaryotes.</title>
        <authorList>
            <person name="Spang A."/>
            <person name="Saw J.H."/>
            <person name="Jorgensen S.L."/>
            <person name="Zaremba-Niedzwiedzka K."/>
            <person name="Martijn J."/>
            <person name="Lind A.E."/>
            <person name="van Eijk R."/>
            <person name="Schleper C."/>
            <person name="Guy L."/>
            <person name="Ettema T.J."/>
        </authorList>
    </citation>
    <scope>NUCLEOTIDE SEQUENCE</scope>
</reference>
<evidence type="ECO:0008006" key="2">
    <source>
        <dbReference type="Google" id="ProtNLM"/>
    </source>
</evidence>
<dbReference type="InterPro" id="IPR003737">
    <property type="entry name" value="GlcNAc_PI_deacetylase-related"/>
</dbReference>
<feature type="non-terminal residue" evidence="1">
    <location>
        <position position="1"/>
    </location>
</feature>
<organism evidence="1">
    <name type="scientific">marine sediment metagenome</name>
    <dbReference type="NCBI Taxonomy" id="412755"/>
    <lineage>
        <taxon>unclassified sequences</taxon>
        <taxon>metagenomes</taxon>
        <taxon>ecological metagenomes</taxon>
    </lineage>
</organism>
<sequence>GNGDKGTTTHLRDEIISIRSAEARKSAELIGATYHGLLIEDIYIFYDRDALNRATSLVRKIRPTLVITHSPSDYMLDHEISSKITQTACFTAGIKNMDVPEEVFYSIPTLYYCDPIEGKDKYGEIVQPSNYVDISTEIEIKEKMLASHESQQSWLQSHQYLRMPKDSGNIWDMDIPRVIYLKRRWGI</sequence>
<evidence type="ECO:0000313" key="1">
    <source>
        <dbReference type="EMBL" id="KKK67553.1"/>
    </source>
</evidence>
<dbReference type="AlphaFoldDB" id="A0A0F8XFA3"/>
<dbReference type="EMBL" id="LAZR01059557">
    <property type="protein sequence ID" value="KKK67553.1"/>
    <property type="molecule type" value="Genomic_DNA"/>
</dbReference>
<dbReference type="InterPro" id="IPR024078">
    <property type="entry name" value="LmbE-like_dom_sf"/>
</dbReference>